<dbReference type="RefSeq" id="WP_044627517.1">
    <property type="nucleotide sequence ID" value="NZ_JTDV01000016.1"/>
</dbReference>
<dbReference type="Pfam" id="PF10517">
    <property type="entry name" value="DM13"/>
    <property type="match status" value="1"/>
</dbReference>
<dbReference type="STRING" id="1382798.PK35_15660"/>
<dbReference type="Proteomes" id="UP000032361">
    <property type="component" value="Unassembled WGS sequence"/>
</dbReference>
<dbReference type="EMBL" id="JTDV01000016">
    <property type="protein sequence ID" value="KJD31269.1"/>
    <property type="molecule type" value="Genomic_DNA"/>
</dbReference>
<proteinExistence type="predicted"/>
<reference evidence="2 3" key="1">
    <citation type="journal article" date="2015" name="Antonie Van Leeuwenhoek">
        <title>Tamlana nanhaiensis sp. nov., isolated from surface seawater collected from the South China Sea.</title>
        <authorList>
            <person name="Liu X."/>
            <person name="Lai Q."/>
            <person name="Du Y."/>
            <person name="Li G."/>
            <person name="Sun F."/>
            <person name="Shao Z."/>
        </authorList>
    </citation>
    <scope>NUCLEOTIDE SEQUENCE [LARGE SCALE GENOMIC DNA]</scope>
    <source>
        <strain evidence="2 3">FHC16</strain>
    </source>
</reference>
<evidence type="ECO:0000313" key="3">
    <source>
        <dbReference type="Proteomes" id="UP000032361"/>
    </source>
</evidence>
<dbReference type="InterPro" id="IPR008964">
    <property type="entry name" value="Invasin/intimin_cell_adhesion"/>
</dbReference>
<dbReference type="AlphaFoldDB" id="A0A0D7VWW4"/>
<protein>
    <recommendedName>
        <fullName evidence="1">DM13 domain-containing protein</fullName>
    </recommendedName>
</protein>
<dbReference type="SUPFAM" id="SSF49373">
    <property type="entry name" value="Invasin/intimin cell-adhesion fragments"/>
    <property type="match status" value="1"/>
</dbReference>
<dbReference type="Pfam" id="PF02368">
    <property type="entry name" value="Big_2"/>
    <property type="match status" value="1"/>
</dbReference>
<dbReference type="InterPro" id="IPR003343">
    <property type="entry name" value="Big_2"/>
</dbReference>
<comment type="caution">
    <text evidence="2">The sequence shown here is derived from an EMBL/GenBank/DDBJ whole genome shotgun (WGS) entry which is preliminary data.</text>
</comment>
<dbReference type="PROSITE" id="PS51549">
    <property type="entry name" value="DM13"/>
    <property type="match status" value="1"/>
</dbReference>
<keyword evidence="3" id="KW-1185">Reference proteome</keyword>
<accession>A0A0D7VWW4</accession>
<dbReference type="PROSITE" id="PS51257">
    <property type="entry name" value="PROKAR_LIPOPROTEIN"/>
    <property type="match status" value="1"/>
</dbReference>
<dbReference type="InterPro" id="IPR019545">
    <property type="entry name" value="DM13_domain"/>
</dbReference>
<dbReference type="OrthoDB" id="155521at2"/>
<evidence type="ECO:0000313" key="2">
    <source>
        <dbReference type="EMBL" id="KJD31269.1"/>
    </source>
</evidence>
<dbReference type="Gene3D" id="2.60.40.1080">
    <property type="match status" value="1"/>
</dbReference>
<feature type="domain" description="DM13" evidence="1">
    <location>
        <begin position="127"/>
        <end position="228"/>
    </location>
</feature>
<dbReference type="PATRIC" id="fig|1382798.3.peg.1699"/>
<name>A0A0D7VWW4_9FLAO</name>
<evidence type="ECO:0000259" key="1">
    <source>
        <dbReference type="PROSITE" id="PS51549"/>
    </source>
</evidence>
<organism evidence="2 3">
    <name type="scientific">Neotamlana nanhaiensis</name>
    <dbReference type="NCBI Taxonomy" id="1382798"/>
    <lineage>
        <taxon>Bacteria</taxon>
        <taxon>Pseudomonadati</taxon>
        <taxon>Bacteroidota</taxon>
        <taxon>Flavobacteriia</taxon>
        <taxon>Flavobacteriales</taxon>
        <taxon>Flavobacteriaceae</taxon>
        <taxon>Neotamlana</taxon>
    </lineage>
</organism>
<sequence>MTKFYTTVFIVITFLFSSCKGEDILDDEVPREVRILNPIENLTESSTHQYNASYFNNIGQQESITISWQSSNESVATINTSGLVTGVMAGQTEIKAIVMVNNTTIEDSTPLNIVMDSNTSNSSSKTGTIATTSSYELSGTFTLSTIENTNNLLLSIDANYKASTSLPGLYVYLTNNPNSVANALSLGAVQVFSGAHNYVIENVGINDYSYLLYWCEPFSVKVGGADIE</sequence>
<gene>
    <name evidence="2" type="ORF">PK35_15660</name>
</gene>